<dbReference type="SUPFAM" id="SSF48008">
    <property type="entry name" value="GntR ligand-binding domain-like"/>
    <property type="match status" value="1"/>
</dbReference>
<name>A0ABP8YEV9_9ACTN</name>
<dbReference type="Gene3D" id="1.10.10.10">
    <property type="entry name" value="Winged helix-like DNA-binding domain superfamily/Winged helix DNA-binding domain"/>
    <property type="match status" value="1"/>
</dbReference>
<dbReference type="Pfam" id="PF00392">
    <property type="entry name" value="GntR"/>
    <property type="match status" value="1"/>
</dbReference>
<dbReference type="EMBL" id="BAABKN010000005">
    <property type="protein sequence ID" value="GAA4728219.1"/>
    <property type="molecule type" value="Genomic_DNA"/>
</dbReference>
<evidence type="ECO:0000256" key="1">
    <source>
        <dbReference type="ARBA" id="ARBA00023015"/>
    </source>
</evidence>
<keyword evidence="2" id="KW-0238">DNA-binding</keyword>
<dbReference type="Gene3D" id="1.20.120.530">
    <property type="entry name" value="GntR ligand-binding domain-like"/>
    <property type="match status" value="1"/>
</dbReference>
<dbReference type="RefSeq" id="WP_345525416.1">
    <property type="nucleotide sequence ID" value="NZ_BAABKN010000005.1"/>
</dbReference>
<dbReference type="SMART" id="SM00895">
    <property type="entry name" value="FCD"/>
    <property type="match status" value="1"/>
</dbReference>
<dbReference type="CDD" id="cd07377">
    <property type="entry name" value="WHTH_GntR"/>
    <property type="match status" value="1"/>
</dbReference>
<dbReference type="SUPFAM" id="SSF46785">
    <property type="entry name" value="Winged helix' DNA-binding domain"/>
    <property type="match status" value="1"/>
</dbReference>
<feature type="domain" description="HTH gntR-type" evidence="4">
    <location>
        <begin position="20"/>
        <end position="90"/>
    </location>
</feature>
<keyword evidence="6" id="KW-1185">Reference proteome</keyword>
<evidence type="ECO:0000313" key="6">
    <source>
        <dbReference type="Proteomes" id="UP001499882"/>
    </source>
</evidence>
<dbReference type="PANTHER" id="PTHR43537">
    <property type="entry name" value="TRANSCRIPTIONAL REGULATOR, GNTR FAMILY"/>
    <property type="match status" value="1"/>
</dbReference>
<proteinExistence type="predicted"/>
<gene>
    <name evidence="5" type="ORF">GCM10023350_09210</name>
</gene>
<dbReference type="PROSITE" id="PS50949">
    <property type="entry name" value="HTH_GNTR"/>
    <property type="match status" value="1"/>
</dbReference>
<keyword evidence="3" id="KW-0804">Transcription</keyword>
<dbReference type="PRINTS" id="PR00035">
    <property type="entry name" value="HTHGNTR"/>
</dbReference>
<evidence type="ECO:0000313" key="5">
    <source>
        <dbReference type="EMBL" id="GAA4728219.1"/>
    </source>
</evidence>
<dbReference type="InterPro" id="IPR008920">
    <property type="entry name" value="TF_FadR/GntR_C"/>
</dbReference>
<dbReference type="Pfam" id="PF07729">
    <property type="entry name" value="FCD"/>
    <property type="match status" value="1"/>
</dbReference>
<reference evidence="6" key="1">
    <citation type="journal article" date="2019" name="Int. J. Syst. Evol. Microbiol.">
        <title>The Global Catalogue of Microorganisms (GCM) 10K type strain sequencing project: providing services to taxonomists for standard genome sequencing and annotation.</title>
        <authorList>
            <consortium name="The Broad Institute Genomics Platform"/>
            <consortium name="The Broad Institute Genome Sequencing Center for Infectious Disease"/>
            <person name="Wu L."/>
            <person name="Ma J."/>
        </authorList>
    </citation>
    <scope>NUCLEOTIDE SEQUENCE [LARGE SCALE GENOMIC DNA]</scope>
    <source>
        <strain evidence="6">JCM 18532</strain>
    </source>
</reference>
<dbReference type="InterPro" id="IPR011711">
    <property type="entry name" value="GntR_C"/>
</dbReference>
<evidence type="ECO:0000256" key="3">
    <source>
        <dbReference type="ARBA" id="ARBA00023163"/>
    </source>
</evidence>
<dbReference type="SMART" id="SM00345">
    <property type="entry name" value="HTH_GNTR"/>
    <property type="match status" value="1"/>
</dbReference>
<keyword evidence="1" id="KW-0805">Transcription regulation</keyword>
<evidence type="ECO:0000256" key="2">
    <source>
        <dbReference type="ARBA" id="ARBA00023125"/>
    </source>
</evidence>
<dbReference type="InterPro" id="IPR000524">
    <property type="entry name" value="Tscrpt_reg_HTH_GntR"/>
</dbReference>
<dbReference type="InterPro" id="IPR036388">
    <property type="entry name" value="WH-like_DNA-bd_sf"/>
</dbReference>
<dbReference type="Proteomes" id="UP001499882">
    <property type="component" value="Unassembled WGS sequence"/>
</dbReference>
<comment type="caution">
    <text evidence="5">The sequence shown here is derived from an EMBL/GenBank/DDBJ whole genome shotgun (WGS) entry which is preliminary data.</text>
</comment>
<sequence>MTSSSHEEQAPVRMIGERILRPRQQVEDRLRTAILNGDLEDGERLPPEVELARQFQVSRTTIREALRTLTSEGMIVKSPGARGGTFVQKLGSDSLGTVIQESLNNLLRLGNVEYTSVAMVRQYLEVPSARLAARNSTEEDRNELREIIRKQREATVGDPMVGQLDVDFHSTIARASGNPVLAAFVRALHRETEPVHYLDLSPEVGRETVIQHQNILKAIEAESPDAAEAAVVEHLTYLRGHLFREDGSSRLRPV</sequence>
<dbReference type="PANTHER" id="PTHR43537:SF5">
    <property type="entry name" value="UXU OPERON TRANSCRIPTIONAL REGULATOR"/>
    <property type="match status" value="1"/>
</dbReference>
<accession>A0ABP8YEV9</accession>
<protein>
    <submittedName>
        <fullName evidence="5">FadR/GntR family transcriptional regulator</fullName>
    </submittedName>
</protein>
<evidence type="ECO:0000259" key="4">
    <source>
        <dbReference type="PROSITE" id="PS50949"/>
    </source>
</evidence>
<dbReference type="InterPro" id="IPR036390">
    <property type="entry name" value="WH_DNA-bd_sf"/>
</dbReference>
<organism evidence="5 6">
    <name type="scientific">Nocardioides endophyticus</name>
    <dbReference type="NCBI Taxonomy" id="1353775"/>
    <lineage>
        <taxon>Bacteria</taxon>
        <taxon>Bacillati</taxon>
        <taxon>Actinomycetota</taxon>
        <taxon>Actinomycetes</taxon>
        <taxon>Propionibacteriales</taxon>
        <taxon>Nocardioidaceae</taxon>
        <taxon>Nocardioides</taxon>
    </lineage>
</organism>